<dbReference type="InterPro" id="IPR001223">
    <property type="entry name" value="Glyco_hydro18_cat"/>
</dbReference>
<dbReference type="GO" id="GO:0012505">
    <property type="term" value="C:endomembrane system"/>
    <property type="evidence" value="ECO:0007669"/>
    <property type="project" value="TreeGrafter"/>
</dbReference>
<dbReference type="PANTHER" id="PTHR46066">
    <property type="entry name" value="CHITINASE DOMAIN-CONTAINING PROTEIN 1 FAMILY MEMBER"/>
    <property type="match status" value="1"/>
</dbReference>
<dbReference type="EMBL" id="DF836306">
    <property type="protein sequence ID" value="GAN02106.1"/>
    <property type="molecule type" value="Genomic_DNA"/>
</dbReference>
<dbReference type="Gene3D" id="3.10.50.10">
    <property type="match status" value="1"/>
</dbReference>
<dbReference type="InterPro" id="IPR017853">
    <property type="entry name" value="GH"/>
</dbReference>
<dbReference type="GO" id="GO:0005975">
    <property type="term" value="P:carbohydrate metabolic process"/>
    <property type="evidence" value="ECO:0007669"/>
    <property type="project" value="InterPro"/>
</dbReference>
<proteinExistence type="inferred from homology"/>
<dbReference type="PANTHER" id="PTHR46066:SF2">
    <property type="entry name" value="CHITINASE DOMAIN-CONTAINING PROTEIN 1"/>
    <property type="match status" value="1"/>
</dbReference>
<name>A0A0C9M169_9FUNG</name>
<dbReference type="GO" id="GO:0070492">
    <property type="term" value="F:oligosaccharide binding"/>
    <property type="evidence" value="ECO:0007669"/>
    <property type="project" value="TreeGrafter"/>
</dbReference>
<dbReference type="SUPFAM" id="SSF51445">
    <property type="entry name" value="(Trans)glycosidases"/>
    <property type="match status" value="1"/>
</dbReference>
<keyword evidence="3" id="KW-0732">Signal</keyword>
<feature type="chain" id="PRO_5002199155" description="Chitinase domain-containing protein 1" evidence="3">
    <location>
        <begin position="26"/>
        <end position="400"/>
    </location>
</feature>
<evidence type="ECO:0000256" key="2">
    <source>
        <dbReference type="ARBA" id="ARBA00040976"/>
    </source>
</evidence>
<dbReference type="InterPro" id="IPR011583">
    <property type="entry name" value="Chitinase_II/V-like_cat"/>
</dbReference>
<dbReference type="Proteomes" id="UP000053815">
    <property type="component" value="Unassembled WGS sequence"/>
</dbReference>
<comment type="similarity">
    <text evidence="1">Belongs to the glycosyl hydrolase 18 family.</text>
</comment>
<accession>A0A0C9M169</accession>
<evidence type="ECO:0000313" key="6">
    <source>
        <dbReference type="Proteomes" id="UP000053815"/>
    </source>
</evidence>
<dbReference type="Gene3D" id="3.20.20.80">
    <property type="entry name" value="Glycosidases"/>
    <property type="match status" value="1"/>
</dbReference>
<dbReference type="Pfam" id="PF00704">
    <property type="entry name" value="Glyco_hydro_18"/>
    <property type="match status" value="1"/>
</dbReference>
<evidence type="ECO:0000313" key="5">
    <source>
        <dbReference type="EMBL" id="GAN02106.1"/>
    </source>
</evidence>
<feature type="signal peptide" evidence="3">
    <location>
        <begin position="1"/>
        <end position="25"/>
    </location>
</feature>
<dbReference type="InterPro" id="IPR029070">
    <property type="entry name" value="Chitinase_insertion_sf"/>
</dbReference>
<evidence type="ECO:0000259" key="4">
    <source>
        <dbReference type="PROSITE" id="PS51910"/>
    </source>
</evidence>
<feature type="domain" description="GH18" evidence="4">
    <location>
        <begin position="61"/>
        <end position="400"/>
    </location>
</feature>
<dbReference type="OrthoDB" id="10254444at2759"/>
<dbReference type="PROSITE" id="PS51910">
    <property type="entry name" value="GH18_2"/>
    <property type="match status" value="1"/>
</dbReference>
<keyword evidence="6" id="KW-1185">Reference proteome</keyword>
<evidence type="ECO:0000256" key="1">
    <source>
        <dbReference type="ARBA" id="ARBA00009336"/>
    </source>
</evidence>
<dbReference type="STRING" id="91626.A0A0C9M169"/>
<protein>
    <recommendedName>
        <fullName evidence="2">Chitinase domain-containing protein 1</fullName>
    </recommendedName>
</protein>
<gene>
    <name evidence="5" type="ORF">MAM1_0017d01546</name>
</gene>
<evidence type="ECO:0000256" key="3">
    <source>
        <dbReference type="SAM" id="SignalP"/>
    </source>
</evidence>
<dbReference type="AlphaFoldDB" id="A0A0C9M169"/>
<organism evidence="5">
    <name type="scientific">Mucor ambiguus</name>
    <dbReference type="NCBI Taxonomy" id="91626"/>
    <lineage>
        <taxon>Eukaryota</taxon>
        <taxon>Fungi</taxon>
        <taxon>Fungi incertae sedis</taxon>
        <taxon>Mucoromycota</taxon>
        <taxon>Mucoromycotina</taxon>
        <taxon>Mucoromycetes</taxon>
        <taxon>Mucorales</taxon>
        <taxon>Mucorineae</taxon>
        <taxon>Mucoraceae</taxon>
        <taxon>Mucor</taxon>
    </lineage>
</organism>
<dbReference type="GO" id="GO:0008061">
    <property type="term" value="F:chitin binding"/>
    <property type="evidence" value="ECO:0007669"/>
    <property type="project" value="InterPro"/>
</dbReference>
<reference evidence="5" key="1">
    <citation type="submission" date="2014-09" db="EMBL/GenBank/DDBJ databases">
        <title>Draft genome sequence of an oleaginous Mucoromycotina fungus Mucor ambiguus NBRC6742.</title>
        <authorList>
            <person name="Takeda I."/>
            <person name="Yamane N."/>
            <person name="Morita T."/>
            <person name="Tamano K."/>
            <person name="Machida M."/>
            <person name="Baker S."/>
            <person name="Koike H."/>
        </authorList>
    </citation>
    <scope>NUCLEOTIDE SEQUENCE</scope>
    <source>
        <strain evidence="5">NBRC 6742</strain>
    </source>
</reference>
<dbReference type="SMART" id="SM00636">
    <property type="entry name" value="Glyco_18"/>
    <property type="match status" value="1"/>
</dbReference>
<sequence>MKLFLQKLIAFGSIGLSSLLIAASAQQQKPFQNHNALDVSTILKQHNKPNTLEAHEKHFQGDTLAYVTPWNNRGYDIVKEFKGKFDYVSPVWYYIQRRIANRSSMEFDIDGEHDVDQGWMKEVKDESTGKGKVLPRFQLRGWTGDDLRLFVSNKAESQALVDKLMEQVSKYNFDGVVIECGFPAFFQVFLSQLAAQLHENGRQLIVVLPAIMTEEHRKYMTPDIFKAMAYYVDRFSLMTYDFSSHDPNGGPSSPIEWIMDNIEYLAPESEERSKLLIGFNMYAMSYLPTRAPEPLVMKTVIEKLQDQPKERMLDDELFDDDVPDEDSSTEVLNWDSTSQEAWFIDIDEEGIRQGTVWLPTLRSIKNRVRLAEDYEVGIALWEVGQGLDYYVSIVKSLTNM</sequence>